<dbReference type="OrthoDB" id="9767239at2"/>
<dbReference type="Proteomes" id="UP000245680">
    <property type="component" value="Unassembled WGS sequence"/>
</dbReference>
<accession>A0A2V2LBZ4</accession>
<dbReference type="SUPFAM" id="SSF53474">
    <property type="entry name" value="alpha/beta-Hydrolases"/>
    <property type="match status" value="1"/>
</dbReference>
<organism evidence="1 2">
    <name type="scientific">Meridianimarinicoccus roseus</name>
    <dbReference type="NCBI Taxonomy" id="2072018"/>
    <lineage>
        <taxon>Bacteria</taxon>
        <taxon>Pseudomonadati</taxon>
        <taxon>Pseudomonadota</taxon>
        <taxon>Alphaproteobacteria</taxon>
        <taxon>Rhodobacterales</taxon>
        <taxon>Paracoccaceae</taxon>
        <taxon>Meridianimarinicoccus</taxon>
    </lineage>
</organism>
<dbReference type="PANTHER" id="PTHR42972:SF8">
    <property type="entry name" value="POLYHYDROXYBUTYRATE DEPOLYMERASE"/>
    <property type="match status" value="1"/>
</dbReference>
<dbReference type="Gene3D" id="3.40.50.1820">
    <property type="entry name" value="alpha/beta hydrolase"/>
    <property type="match status" value="2"/>
</dbReference>
<dbReference type="RefSeq" id="WP_109811485.1">
    <property type="nucleotide sequence ID" value="NZ_QGKU01000032.1"/>
</dbReference>
<protein>
    <recommendedName>
        <fullName evidence="3">Poly(3-hydroxybutyrate) depolymerase</fullName>
    </recommendedName>
</protein>
<dbReference type="AlphaFoldDB" id="A0A2V2LBZ4"/>
<keyword evidence="2" id="KW-1185">Reference proteome</keyword>
<name>A0A2V2LBZ4_9RHOB</name>
<evidence type="ECO:0000313" key="1">
    <source>
        <dbReference type="EMBL" id="PWR02825.1"/>
    </source>
</evidence>
<dbReference type="PANTHER" id="PTHR42972">
    <property type="entry name" value="TOL-PAL SYSTEM PROTEIN TOLB"/>
    <property type="match status" value="1"/>
</dbReference>
<reference evidence="1 2" key="1">
    <citation type="submission" date="2018-05" db="EMBL/GenBank/DDBJ databases">
        <title>Rhodobacteraceae gen. nov., sp. nov. isolated from sea water.</title>
        <authorList>
            <person name="Ren Y."/>
        </authorList>
    </citation>
    <scope>NUCLEOTIDE SEQUENCE [LARGE SCALE GENOMIC DNA]</scope>
    <source>
        <strain evidence="1 2">TG-679</strain>
    </source>
</reference>
<evidence type="ECO:0008006" key="3">
    <source>
        <dbReference type="Google" id="ProtNLM"/>
    </source>
</evidence>
<evidence type="ECO:0000313" key="2">
    <source>
        <dbReference type="Proteomes" id="UP000245680"/>
    </source>
</evidence>
<dbReference type="EMBL" id="QGKU01000032">
    <property type="protein sequence ID" value="PWR02825.1"/>
    <property type="molecule type" value="Genomic_DNA"/>
</dbReference>
<dbReference type="InterPro" id="IPR029058">
    <property type="entry name" value="AB_hydrolase_fold"/>
</dbReference>
<gene>
    <name evidence="1" type="ORF">DKT77_09615</name>
</gene>
<proteinExistence type="predicted"/>
<comment type="caution">
    <text evidence="1">The sequence shown here is derived from an EMBL/GenBank/DDBJ whole genome shotgun (WGS) entry which is preliminary data.</text>
</comment>
<sequence length="406" mass="41821">MVRKVFSVSGVAGVLALGAGLSLVGEVAPAQDLPRLTLTPDAVGVSGLSSGAFMAVQMHVAFSQAIVGAGVVAGGPYYCAEGTVLGALFSCMQTEEGGPPVAPLLEAARGFAGAAVIDPLSGLVGDRVYLFSGTKDDTVTPPAVAAAAGFYAQAGIAEADLRHVTDVPAGHAFLAAGGPVPCGQTEPPFISDCGVDQAGDILTWVHGTLSPPTTPDRERLLSFAQGSYLTDPGQQEMNTQGFVYVPEACAGGAECRLHIAFHGCQQGRAVLGDEYAWTTGYNAWAEANGIVVLYPQAQASIIGGNPKGCWDWWGYGSDVYYTKQAPQIASVARMAEALGVKLDGDLPICVEYDDFNAVHFQQGRAEPCGFSLCAVGSGAPIGGYYGASVLYETAVGQFTPDACPLR</sequence>